<evidence type="ECO:0000313" key="3">
    <source>
        <dbReference type="Proteomes" id="UP000466632"/>
    </source>
</evidence>
<dbReference type="EMBL" id="AP022582">
    <property type="protein sequence ID" value="BBY03263.1"/>
    <property type="molecule type" value="Genomic_DNA"/>
</dbReference>
<accession>A0A7I7P300</accession>
<dbReference type="Proteomes" id="UP000466632">
    <property type="component" value="Chromosome"/>
</dbReference>
<sequence length="61" mass="7187">MSGDPFAHRPKEPEAMDESGVRQLIERVSKIERDVEAIARRVKRLEYLRESDRRAMNTTRC</sequence>
<dbReference type="AlphaFoldDB" id="A0A7I7P300"/>
<evidence type="ECO:0000313" key="2">
    <source>
        <dbReference type="EMBL" id="BBY03263.1"/>
    </source>
</evidence>
<organism evidence="2 3">
    <name type="scientific">Mycobacterium seoulense</name>
    <dbReference type="NCBI Taxonomy" id="386911"/>
    <lineage>
        <taxon>Bacteria</taxon>
        <taxon>Bacillati</taxon>
        <taxon>Actinomycetota</taxon>
        <taxon>Actinomycetes</taxon>
        <taxon>Mycobacteriales</taxon>
        <taxon>Mycobacteriaceae</taxon>
        <taxon>Mycobacterium</taxon>
    </lineage>
</organism>
<feature type="compositionally biased region" description="Basic and acidic residues" evidence="1">
    <location>
        <begin position="1"/>
        <end position="14"/>
    </location>
</feature>
<name>A0A7I7P300_9MYCO</name>
<proteinExistence type="predicted"/>
<reference evidence="2 3" key="1">
    <citation type="journal article" date="2019" name="Emerg. Microbes Infect.">
        <title>Comprehensive subspecies identification of 175 nontuberculous mycobacteria species based on 7547 genomic profiles.</title>
        <authorList>
            <person name="Matsumoto Y."/>
            <person name="Kinjo T."/>
            <person name="Motooka D."/>
            <person name="Nabeya D."/>
            <person name="Jung N."/>
            <person name="Uechi K."/>
            <person name="Horii T."/>
            <person name="Iida T."/>
            <person name="Fujita J."/>
            <person name="Nakamura S."/>
        </authorList>
    </citation>
    <scope>NUCLEOTIDE SEQUENCE [LARGE SCALE GENOMIC DNA]</scope>
    <source>
        <strain evidence="2 3">JCM 16018</strain>
    </source>
</reference>
<feature type="region of interest" description="Disordered" evidence="1">
    <location>
        <begin position="1"/>
        <end position="21"/>
    </location>
</feature>
<gene>
    <name evidence="2" type="ORF">MSEO_37620</name>
</gene>
<keyword evidence="3" id="KW-1185">Reference proteome</keyword>
<evidence type="ECO:0000256" key="1">
    <source>
        <dbReference type="SAM" id="MobiDB-lite"/>
    </source>
</evidence>
<protein>
    <submittedName>
        <fullName evidence="2">Uncharacterized protein</fullName>
    </submittedName>
</protein>
<dbReference type="KEGG" id="mseo:MSEO_37620"/>